<gene>
    <name evidence="2" type="ORF">EW146_g8362</name>
</gene>
<dbReference type="GO" id="GO:0006388">
    <property type="term" value="P:tRNA splicing, via endonucleolytic cleavage and ligation"/>
    <property type="evidence" value="ECO:0007669"/>
    <property type="project" value="TreeGrafter"/>
</dbReference>
<dbReference type="GO" id="GO:0051731">
    <property type="term" value="F:polynucleotide 5'-hydroxyl-kinase activity"/>
    <property type="evidence" value="ECO:0007669"/>
    <property type="project" value="InterPro"/>
</dbReference>
<evidence type="ECO:0000259" key="1">
    <source>
        <dbReference type="Pfam" id="PF06807"/>
    </source>
</evidence>
<dbReference type="InterPro" id="IPR027417">
    <property type="entry name" value="P-loop_NTPase"/>
</dbReference>
<dbReference type="OrthoDB" id="258143at2759"/>
<dbReference type="InterPro" id="IPR010655">
    <property type="entry name" value="Clp1_C"/>
</dbReference>
<proteinExistence type="predicted"/>
<name>A0A4S4LF18_9AGAM</name>
<evidence type="ECO:0000313" key="2">
    <source>
        <dbReference type="EMBL" id="THH10484.1"/>
    </source>
</evidence>
<dbReference type="PANTHER" id="PTHR12755:SF6">
    <property type="entry name" value="POLYRIBONUCLEOTIDE 5'-HYDROXYL-KINASE CLP1"/>
    <property type="match status" value="1"/>
</dbReference>
<accession>A0A4S4LF18</accession>
<dbReference type="Gene3D" id="2.40.30.330">
    <property type="entry name" value="Pre-mRNA cleavage complex subunit Clp1, C-terminal domain"/>
    <property type="match status" value="1"/>
</dbReference>
<evidence type="ECO:0000313" key="3">
    <source>
        <dbReference type="Proteomes" id="UP000310158"/>
    </source>
</evidence>
<comment type="caution">
    <text evidence="2">The sequence shown here is derived from an EMBL/GenBank/DDBJ whole genome shotgun (WGS) entry which is preliminary data.</text>
</comment>
<dbReference type="Proteomes" id="UP000310158">
    <property type="component" value="Unassembled WGS sequence"/>
</dbReference>
<organism evidence="2 3">
    <name type="scientific">Bondarzewia mesenterica</name>
    <dbReference type="NCBI Taxonomy" id="1095465"/>
    <lineage>
        <taxon>Eukaryota</taxon>
        <taxon>Fungi</taxon>
        <taxon>Dikarya</taxon>
        <taxon>Basidiomycota</taxon>
        <taxon>Agaricomycotina</taxon>
        <taxon>Agaricomycetes</taxon>
        <taxon>Russulales</taxon>
        <taxon>Bondarzewiaceae</taxon>
        <taxon>Bondarzewia</taxon>
    </lineage>
</organism>
<dbReference type="Gene3D" id="3.40.50.300">
    <property type="entry name" value="P-loop containing nucleotide triphosphate hydrolases"/>
    <property type="match status" value="1"/>
</dbReference>
<dbReference type="PANTHER" id="PTHR12755">
    <property type="entry name" value="CLEAVAGE/POLYADENYLATION FACTOR IA SUBUNIT CLP1P"/>
    <property type="match status" value="1"/>
</dbReference>
<reference evidence="2 3" key="1">
    <citation type="submission" date="2019-02" db="EMBL/GenBank/DDBJ databases">
        <title>Genome sequencing of the rare red list fungi Bondarzewia mesenterica.</title>
        <authorList>
            <person name="Buettner E."/>
            <person name="Kellner H."/>
        </authorList>
    </citation>
    <scope>NUCLEOTIDE SEQUENCE [LARGE SCALE GENOMIC DNA]</scope>
    <source>
        <strain evidence="2 3">DSM 108281</strain>
    </source>
</reference>
<feature type="domain" description="Clp1 C-terminal" evidence="1">
    <location>
        <begin position="176"/>
        <end position="298"/>
    </location>
</feature>
<sequence>MDRLIRNLGDNISERHDIDPEGRVAGLIVDTPSSFASSASSASTDHRYTLIKACVEAFRSAFTLPFSSALNLHFHCLLAFTRPPVPRGLYDTVNTILVVGHEKLNVEMHRTYGSRMTVIKIPKSGGVVELDAPYRHRVHVHQLHHYMYGPPLTPPPGLPPSTHASAGGETALDMHLAPSSSVIGFDELTIYRIGEESMAPSSALPIGAVRTVSEMQPVRIDPASPASGLFNAILALLAPPYHEDEAERYDEEVLDLPVVGFLAVMNIDVPNRRMTVLSPSPGSFAGRTAILGSFEWSEQ</sequence>
<keyword evidence="3" id="KW-1185">Reference proteome</keyword>
<dbReference type="GO" id="GO:0031124">
    <property type="term" value="P:mRNA 3'-end processing"/>
    <property type="evidence" value="ECO:0007669"/>
    <property type="project" value="InterPro"/>
</dbReference>
<dbReference type="InterPro" id="IPR038238">
    <property type="entry name" value="Clp1_C_sf"/>
</dbReference>
<dbReference type="EMBL" id="SGPL01000568">
    <property type="protein sequence ID" value="THH10484.1"/>
    <property type="molecule type" value="Genomic_DNA"/>
</dbReference>
<dbReference type="GO" id="GO:0005634">
    <property type="term" value="C:nucleus"/>
    <property type="evidence" value="ECO:0007669"/>
    <property type="project" value="TreeGrafter"/>
</dbReference>
<dbReference type="AlphaFoldDB" id="A0A4S4LF18"/>
<protein>
    <recommendedName>
        <fullName evidence="1">Clp1 C-terminal domain-containing protein</fullName>
    </recommendedName>
</protein>
<dbReference type="InterPro" id="IPR045116">
    <property type="entry name" value="Clp1/Grc3"/>
</dbReference>
<dbReference type="Pfam" id="PF06807">
    <property type="entry name" value="Clp1"/>
    <property type="match status" value="1"/>
</dbReference>